<proteinExistence type="predicted"/>
<accession>A0ACD1A7M2</accession>
<organism evidence="1 2">
    <name type="scientific">Anoxybacterium hadale</name>
    <dbReference type="NCBI Taxonomy" id="3408580"/>
    <lineage>
        <taxon>Bacteria</taxon>
        <taxon>Bacillati</taxon>
        <taxon>Bacillota</taxon>
        <taxon>Clostridia</taxon>
        <taxon>Peptostreptococcales</taxon>
        <taxon>Anaerovoracaceae</taxon>
        <taxon>Anoxybacterium</taxon>
    </lineage>
</organism>
<reference evidence="1" key="1">
    <citation type="submission" date="2019-08" db="EMBL/GenBank/DDBJ databases">
        <title>Genome sequence of Clostridiales bacterium MT110.</title>
        <authorList>
            <person name="Cao J."/>
        </authorList>
    </citation>
    <scope>NUCLEOTIDE SEQUENCE</scope>
    <source>
        <strain evidence="1">MT110</strain>
    </source>
</reference>
<gene>
    <name evidence="1" type="ORF">FRZ06_02945</name>
</gene>
<sequence length="120" mass="13549">MNKIIIKNIKFTSFMKLFFVFSMCLGILIGILGFIAGIFNGPVYVNIGANVYTGFVGGLLGLIVFPLLSVIFGTILGLLTFYPFKLFLKMKKRLPLYIEVENYEIQNEEISNFSCKSEQN</sequence>
<name>A0ACD1A7M2_9FIRM</name>
<protein>
    <submittedName>
        <fullName evidence="1">Uncharacterized protein</fullName>
    </submittedName>
</protein>
<dbReference type="Proteomes" id="UP000594014">
    <property type="component" value="Chromosome"/>
</dbReference>
<evidence type="ECO:0000313" key="1">
    <source>
        <dbReference type="EMBL" id="QOX62389.1"/>
    </source>
</evidence>
<dbReference type="EMBL" id="CP042469">
    <property type="protein sequence ID" value="QOX62389.1"/>
    <property type="molecule type" value="Genomic_DNA"/>
</dbReference>
<evidence type="ECO:0000313" key="2">
    <source>
        <dbReference type="Proteomes" id="UP000594014"/>
    </source>
</evidence>
<keyword evidence="2" id="KW-1185">Reference proteome</keyword>